<dbReference type="Proteomes" id="UP000070404">
    <property type="component" value="Unassembled WGS sequence"/>
</dbReference>
<dbReference type="SUPFAM" id="SSF53756">
    <property type="entry name" value="UDP-Glycosyltransferase/glycogen phosphorylase"/>
    <property type="match status" value="1"/>
</dbReference>
<comment type="caution">
    <text evidence="3">The sequence shown here is derived from an EMBL/GenBank/DDBJ whole genome shotgun (WGS) entry which is preliminary data.</text>
</comment>
<evidence type="ECO:0000313" key="4">
    <source>
        <dbReference type="Proteomes" id="UP000070404"/>
    </source>
</evidence>
<dbReference type="Pfam" id="PF00534">
    <property type="entry name" value="Glycos_transf_1"/>
    <property type="match status" value="1"/>
</dbReference>
<accession>A0A133VM40</accession>
<sequence>MKIAYVYDAVYPWVKGGAEKRVWEIARRMAKNHEVHWYGINWWEGDEVIEKEGVHIHGVCDPVELYSEGRRTISEAVYFARNLLTPLMREGFDVVDCQEFPYLPCFSTKIRSFLKRKPWVITWYEFWDEYWYEYLGSLGHFGRCAERLTLKLPDRIVAISDWIKGKLEGVGIKDVAVVPNGVDFDSIRKVEPPSENWDIIYVGRLSEHKNVNLLLESVDKIKESGRNLEVCVIGDGPEREYLESYSEELGVSDSVEFLGFIESHDEVIGHMKSSKVFVLLSTREGFPNTILEANSCGLPSIVIDHPENGSVGVVEDGETGFITDFSADSVAEKIISLLDNDKLREKMSEKARLYGREHDWSVIVDSLESVYEEVIG</sequence>
<keyword evidence="4" id="KW-1185">Reference proteome</keyword>
<proteinExistence type="predicted"/>
<dbReference type="Gene3D" id="3.40.50.2000">
    <property type="entry name" value="Glycogen Phosphorylase B"/>
    <property type="match status" value="2"/>
</dbReference>
<dbReference type="InterPro" id="IPR001296">
    <property type="entry name" value="Glyco_trans_1"/>
</dbReference>
<feature type="domain" description="Glycosyl transferase family 1" evidence="1">
    <location>
        <begin position="187"/>
        <end position="352"/>
    </location>
</feature>
<gene>
    <name evidence="3" type="ORF">AKJ52_00110</name>
</gene>
<protein>
    <recommendedName>
        <fullName evidence="5">Glycosyl transferase family 1 domain-containing protein</fullName>
    </recommendedName>
</protein>
<reference evidence="3 4" key="1">
    <citation type="journal article" date="2016" name="Sci. Rep.">
        <title>Metabolic traits of an uncultured archaeal lineage -MSBL1- from brine pools of the Red Sea.</title>
        <authorList>
            <person name="Mwirichia R."/>
            <person name="Alam I."/>
            <person name="Rashid M."/>
            <person name="Vinu M."/>
            <person name="Ba-Alawi W."/>
            <person name="Anthony Kamau A."/>
            <person name="Kamanda Ngugi D."/>
            <person name="Goker M."/>
            <person name="Klenk H.P."/>
            <person name="Bajic V."/>
            <person name="Stingl U."/>
        </authorList>
    </citation>
    <scope>NUCLEOTIDE SEQUENCE [LARGE SCALE GENOMIC DNA]</scope>
    <source>
        <strain evidence="3">SCGC-AAA382C18</strain>
    </source>
</reference>
<name>A0A133VM40_9EURY</name>
<dbReference type="AlphaFoldDB" id="A0A133VM40"/>
<dbReference type="PANTHER" id="PTHR12526">
    <property type="entry name" value="GLYCOSYLTRANSFERASE"/>
    <property type="match status" value="1"/>
</dbReference>
<dbReference type="Pfam" id="PF13439">
    <property type="entry name" value="Glyco_transf_4"/>
    <property type="match status" value="1"/>
</dbReference>
<evidence type="ECO:0000259" key="2">
    <source>
        <dbReference type="Pfam" id="PF13439"/>
    </source>
</evidence>
<evidence type="ECO:0008006" key="5">
    <source>
        <dbReference type="Google" id="ProtNLM"/>
    </source>
</evidence>
<dbReference type="EMBL" id="LHYF01000001">
    <property type="protein sequence ID" value="KXB07499.1"/>
    <property type="molecule type" value="Genomic_DNA"/>
</dbReference>
<feature type="domain" description="Glycosyltransferase subfamily 4-like N-terminal" evidence="2">
    <location>
        <begin position="16"/>
        <end position="185"/>
    </location>
</feature>
<organism evidence="3 4">
    <name type="scientific">candidate division MSBL1 archaeon SCGC-AAA382C18</name>
    <dbReference type="NCBI Taxonomy" id="1698281"/>
    <lineage>
        <taxon>Archaea</taxon>
        <taxon>Methanobacteriati</taxon>
        <taxon>Methanobacteriota</taxon>
        <taxon>candidate division MSBL1</taxon>
    </lineage>
</organism>
<dbReference type="GO" id="GO:0016757">
    <property type="term" value="F:glycosyltransferase activity"/>
    <property type="evidence" value="ECO:0007669"/>
    <property type="project" value="InterPro"/>
</dbReference>
<dbReference type="CDD" id="cd03801">
    <property type="entry name" value="GT4_PimA-like"/>
    <property type="match status" value="1"/>
</dbReference>
<evidence type="ECO:0000313" key="3">
    <source>
        <dbReference type="EMBL" id="KXB07499.1"/>
    </source>
</evidence>
<evidence type="ECO:0000259" key="1">
    <source>
        <dbReference type="Pfam" id="PF00534"/>
    </source>
</evidence>
<dbReference type="PANTHER" id="PTHR12526:SF630">
    <property type="entry name" value="GLYCOSYLTRANSFERASE"/>
    <property type="match status" value="1"/>
</dbReference>
<dbReference type="InterPro" id="IPR028098">
    <property type="entry name" value="Glyco_trans_4-like_N"/>
</dbReference>